<evidence type="ECO:0000313" key="4">
    <source>
        <dbReference type="Proteomes" id="UP000268535"/>
    </source>
</evidence>
<feature type="region of interest" description="Disordered" evidence="1">
    <location>
        <begin position="102"/>
        <end position="261"/>
    </location>
</feature>
<feature type="region of interest" description="Disordered" evidence="1">
    <location>
        <begin position="1"/>
        <end position="23"/>
    </location>
</feature>
<dbReference type="EMBL" id="ML009755">
    <property type="protein sequence ID" value="RKO96633.1"/>
    <property type="molecule type" value="Genomic_DNA"/>
</dbReference>
<feature type="compositionally biased region" description="Low complexity" evidence="1">
    <location>
        <begin position="63"/>
        <end position="72"/>
    </location>
</feature>
<keyword evidence="5" id="KW-1185">Reference proteome</keyword>
<name>A0A4P9WWB7_9FUNG</name>
<dbReference type="Proteomes" id="UP000268535">
    <property type="component" value="Unassembled WGS sequence"/>
</dbReference>
<evidence type="ECO:0000313" key="5">
    <source>
        <dbReference type="Proteomes" id="UP000274922"/>
    </source>
</evidence>
<protein>
    <submittedName>
        <fullName evidence="2">Uncharacterized protein</fullName>
    </submittedName>
</protein>
<evidence type="ECO:0000313" key="3">
    <source>
        <dbReference type="EMBL" id="RKO98284.1"/>
    </source>
</evidence>
<reference evidence="3" key="2">
    <citation type="submission" date="2018-04" db="EMBL/GenBank/DDBJ databases">
        <title>Leveraging single-cell genomics to expand the Fungal Tree of Life.</title>
        <authorList>
            <consortium name="DOE Joint Genome Institute"/>
            <person name="Ahrendt S.R."/>
            <person name="Quandt C.A."/>
            <person name="Ciobanu D."/>
            <person name="Clum A."/>
            <person name="Salamov A."/>
            <person name="Andreopoulos B."/>
            <person name="Cheng J.-F."/>
            <person name="Woyke T."/>
            <person name="Pelin A."/>
            <person name="Henrissat B."/>
            <person name="Benny G.L."/>
            <person name="Smith M.E."/>
            <person name="James T.Y."/>
            <person name="Grigoriev I.V."/>
        </authorList>
    </citation>
    <scope>NUCLEOTIDE SEQUENCE</scope>
    <source>
        <strain evidence="3">ATCC 52028</strain>
    </source>
</reference>
<feature type="region of interest" description="Disordered" evidence="1">
    <location>
        <begin position="54"/>
        <end position="76"/>
    </location>
</feature>
<reference evidence="2" key="3">
    <citation type="submission" date="2018-08" db="EMBL/GenBank/DDBJ databases">
        <title>Leveraging single-cell genomics to expand the Fungal Tree of Life.</title>
        <authorList>
            <consortium name="DOE Joint Genome Institute"/>
            <person name="Ahrendt S.R."/>
            <person name="Quandt C.A."/>
            <person name="Ciobanu D."/>
            <person name="Clum A."/>
            <person name="Salamov A."/>
            <person name="Andreopoulos B."/>
            <person name="Cheng J.-F."/>
            <person name="Woyke T."/>
            <person name="Pelin A."/>
            <person name="Henrissat B."/>
            <person name="Reynolds N."/>
            <person name="Benny G.L."/>
            <person name="Smith M.E."/>
            <person name="James T.Y."/>
            <person name="Grigoriev I.V."/>
        </authorList>
    </citation>
    <scope>NUCLEOTIDE SEQUENCE</scope>
    <source>
        <strain evidence="2">ATCC 52028</strain>
    </source>
</reference>
<evidence type="ECO:0000256" key="1">
    <source>
        <dbReference type="SAM" id="MobiDB-lite"/>
    </source>
</evidence>
<evidence type="ECO:0000313" key="2">
    <source>
        <dbReference type="EMBL" id="RKO96633.1"/>
    </source>
</evidence>
<organism evidence="2 4">
    <name type="scientific">Caulochytrium protostelioides</name>
    <dbReference type="NCBI Taxonomy" id="1555241"/>
    <lineage>
        <taxon>Eukaryota</taxon>
        <taxon>Fungi</taxon>
        <taxon>Fungi incertae sedis</taxon>
        <taxon>Chytridiomycota</taxon>
        <taxon>Chytridiomycota incertae sedis</taxon>
        <taxon>Chytridiomycetes</taxon>
        <taxon>Caulochytriales</taxon>
        <taxon>Caulochytriaceae</taxon>
        <taxon>Caulochytrium</taxon>
    </lineage>
</organism>
<feature type="compositionally biased region" description="Basic residues" evidence="1">
    <location>
        <begin position="195"/>
        <end position="205"/>
    </location>
</feature>
<proteinExistence type="predicted"/>
<feature type="compositionally biased region" description="Pro residues" evidence="1">
    <location>
        <begin position="108"/>
        <end position="119"/>
    </location>
</feature>
<dbReference type="EMBL" id="ML014515">
    <property type="protein sequence ID" value="RKO98284.1"/>
    <property type="molecule type" value="Genomic_DNA"/>
</dbReference>
<dbReference type="Proteomes" id="UP000274922">
    <property type="component" value="Unassembled WGS sequence"/>
</dbReference>
<accession>A0A4P9WWB7</accession>
<gene>
    <name evidence="2" type="ORF">CAUPRSCDRAFT_11678</name>
    <name evidence="3" type="ORF">CXG81DRAFT_21465</name>
</gene>
<reference evidence="4 5" key="1">
    <citation type="journal article" date="2018" name="Nat. Microbiol.">
        <title>Leveraging single-cell genomics to expand the fungal tree of life.</title>
        <authorList>
            <person name="Ahrendt S.R."/>
            <person name="Quandt C.A."/>
            <person name="Ciobanu D."/>
            <person name="Clum A."/>
            <person name="Salamov A."/>
            <person name="Andreopoulos B."/>
            <person name="Cheng J.F."/>
            <person name="Woyke T."/>
            <person name="Pelin A."/>
            <person name="Henrissat B."/>
            <person name="Reynolds N.K."/>
            <person name="Benny G.L."/>
            <person name="Smith M.E."/>
            <person name="James T.Y."/>
            <person name="Grigoriev I.V."/>
        </authorList>
    </citation>
    <scope>NUCLEOTIDE SEQUENCE [LARGE SCALE GENOMIC DNA]</scope>
    <source>
        <strain evidence="4 5">ATCC 52028</strain>
    </source>
</reference>
<feature type="compositionally biased region" description="Low complexity" evidence="1">
    <location>
        <begin position="169"/>
        <end position="183"/>
    </location>
</feature>
<dbReference type="AlphaFoldDB" id="A0A4P9WWB7"/>
<sequence length="261" mass="27153">MSPEPSAARPTGPTDPRLPHPLPTAPIAIHRLLGGAPVTWPEIVEALRPLGGTVGTMHPPLPTTAAPDGDGATPPPALSTVIAAAGVTAARAAIRRHGLVLTVAPARPDQPPLSPQPPPRRSRPRDLGRLPPTPHPFAATPAAHARQRVTSCSPPVTVGRGSLGTYNGPSGAPAYKAPSSASADGCTAATVPPPTRRRMRTRRYWTPRGPRRSDAASPPSPSAPTRTLRSRRPPPDPTPPVPSAGHATTDRRDVERQLAQP</sequence>
<feature type="compositionally biased region" description="Basic and acidic residues" evidence="1">
    <location>
        <begin position="248"/>
        <end position="261"/>
    </location>
</feature>